<evidence type="ECO:0000313" key="2">
    <source>
        <dbReference type="EMBL" id="GAK95428.1"/>
    </source>
</evidence>
<organism evidence="2 3">
    <name type="scientific">Nonlabens tegetincola</name>
    <dbReference type="NCBI Taxonomy" id="323273"/>
    <lineage>
        <taxon>Bacteria</taxon>
        <taxon>Pseudomonadati</taxon>
        <taxon>Bacteroidota</taxon>
        <taxon>Flavobacteriia</taxon>
        <taxon>Flavobacteriales</taxon>
        <taxon>Flavobacteriaceae</taxon>
        <taxon>Nonlabens</taxon>
    </lineage>
</organism>
<proteinExistence type="predicted"/>
<keyword evidence="1" id="KW-0812">Transmembrane</keyword>
<dbReference type="EMBL" id="BBML01000001">
    <property type="protein sequence ID" value="GAK95428.1"/>
    <property type="molecule type" value="Genomic_DNA"/>
</dbReference>
<gene>
    <name evidence="2" type="ORF">JCM19294_2210</name>
</gene>
<keyword evidence="1" id="KW-1133">Transmembrane helix</keyword>
<reference evidence="2" key="1">
    <citation type="journal article" date="2014" name="Genome Announc.">
        <title>Draft Genome Sequences of Marine Flavobacterium Nonlabens Strains NR17, NR24, NR27, NR32, NR33, and Ara13.</title>
        <authorList>
            <person name="Nakanishi M."/>
            <person name="Meirelles P."/>
            <person name="Suzuki R."/>
            <person name="Takatani N."/>
            <person name="Mino S."/>
            <person name="Suda W."/>
            <person name="Oshima K."/>
            <person name="Hattori M."/>
            <person name="Ohkuma M."/>
            <person name="Hosokawa M."/>
            <person name="Miyashita K."/>
            <person name="Thompson F.L."/>
            <person name="Niwa A."/>
            <person name="Sawabe T."/>
            <person name="Sawabe T."/>
        </authorList>
    </citation>
    <scope>NUCLEOTIDE SEQUENCE [LARGE SCALE GENOMIC DNA]</scope>
    <source>
        <strain evidence="2">JCM 19294</strain>
    </source>
</reference>
<name>A0A090Q155_9FLAO</name>
<protein>
    <submittedName>
        <fullName evidence="2">Uncharacterized protein</fullName>
    </submittedName>
</protein>
<sequence length="40" mass="4796">MWDVFCFGNRRYSYSFSLPFFARYVSALIPYFVFLDNIAA</sequence>
<dbReference type="AlphaFoldDB" id="A0A090Q155"/>
<keyword evidence="3" id="KW-1185">Reference proteome</keyword>
<evidence type="ECO:0000256" key="1">
    <source>
        <dbReference type="SAM" id="Phobius"/>
    </source>
</evidence>
<accession>A0A090Q155</accession>
<feature type="transmembrane region" description="Helical" evidence="1">
    <location>
        <begin position="12"/>
        <end position="34"/>
    </location>
</feature>
<dbReference type="Proteomes" id="UP000029221">
    <property type="component" value="Unassembled WGS sequence"/>
</dbReference>
<evidence type="ECO:0000313" key="3">
    <source>
        <dbReference type="Proteomes" id="UP000029221"/>
    </source>
</evidence>
<keyword evidence="1" id="KW-0472">Membrane</keyword>
<comment type="caution">
    <text evidence="2">The sequence shown here is derived from an EMBL/GenBank/DDBJ whole genome shotgun (WGS) entry which is preliminary data.</text>
</comment>